<dbReference type="AlphaFoldDB" id="A0A2A2GHR7"/>
<dbReference type="EMBL" id="NSJZ01000008">
    <property type="protein sequence ID" value="PAU97051.1"/>
    <property type="molecule type" value="Genomic_DNA"/>
</dbReference>
<feature type="non-terminal residue" evidence="2">
    <location>
        <position position="61"/>
    </location>
</feature>
<protein>
    <submittedName>
        <fullName evidence="2">Uracil-DNA glycosylase</fullName>
    </submittedName>
</protein>
<evidence type="ECO:0000256" key="1">
    <source>
        <dbReference type="SAM" id="MobiDB-lite"/>
    </source>
</evidence>
<organism evidence="2 3">
    <name type="scientific">Paracoccus salipaludis</name>
    <dbReference type="NCBI Taxonomy" id="2032623"/>
    <lineage>
        <taxon>Bacteria</taxon>
        <taxon>Pseudomonadati</taxon>
        <taxon>Pseudomonadota</taxon>
        <taxon>Alphaproteobacteria</taxon>
        <taxon>Rhodobacterales</taxon>
        <taxon>Paracoccaceae</taxon>
        <taxon>Paracoccus</taxon>
    </lineage>
</organism>
<feature type="compositionally biased region" description="Pro residues" evidence="1">
    <location>
        <begin position="45"/>
        <end position="61"/>
    </location>
</feature>
<evidence type="ECO:0000313" key="3">
    <source>
        <dbReference type="Proteomes" id="UP000218023"/>
    </source>
</evidence>
<comment type="caution">
    <text evidence="2">The sequence shown here is derived from an EMBL/GenBank/DDBJ whole genome shotgun (WGS) entry which is preliminary data.</text>
</comment>
<accession>A0A2A2GHR7</accession>
<evidence type="ECO:0000313" key="2">
    <source>
        <dbReference type="EMBL" id="PAU97051.1"/>
    </source>
</evidence>
<dbReference type="Proteomes" id="UP000218023">
    <property type="component" value="Unassembled WGS sequence"/>
</dbReference>
<sequence>MTADPTWKGMPLDAETALALLEWQREMGVDEPIGDAPVDRYAEPLRPPGAAPGPAPAAPPP</sequence>
<feature type="region of interest" description="Disordered" evidence="1">
    <location>
        <begin position="31"/>
        <end position="61"/>
    </location>
</feature>
<name>A0A2A2GHR7_9RHOB</name>
<gene>
    <name evidence="2" type="ORF">CK240_11135</name>
</gene>
<keyword evidence="3" id="KW-1185">Reference proteome</keyword>
<proteinExistence type="predicted"/>
<reference evidence="2 3" key="1">
    <citation type="submission" date="2017-09" db="EMBL/GenBank/DDBJ databases">
        <title>Paracoccus alkalisoli sp. nov., isolated from saline alkaline soil.</title>
        <authorList>
            <person name="Dong X."/>
            <person name="Zhang G."/>
        </authorList>
    </citation>
    <scope>NUCLEOTIDE SEQUENCE [LARGE SCALE GENOMIC DNA]</scope>
    <source>
        <strain evidence="2 3">WN007</strain>
    </source>
</reference>